<organism evidence="3 4">
    <name type="scientific">Phyllosticta capitalensis</name>
    <dbReference type="NCBI Taxonomy" id="121624"/>
    <lineage>
        <taxon>Eukaryota</taxon>
        <taxon>Fungi</taxon>
        <taxon>Dikarya</taxon>
        <taxon>Ascomycota</taxon>
        <taxon>Pezizomycotina</taxon>
        <taxon>Dothideomycetes</taxon>
        <taxon>Dothideomycetes incertae sedis</taxon>
        <taxon>Botryosphaeriales</taxon>
        <taxon>Phyllostictaceae</taxon>
        <taxon>Phyllosticta</taxon>
    </lineage>
</organism>
<dbReference type="EMBL" id="JBBWRZ010000015">
    <property type="protein sequence ID" value="KAK8222637.1"/>
    <property type="molecule type" value="Genomic_DNA"/>
</dbReference>
<dbReference type="Proteomes" id="UP001492380">
    <property type="component" value="Unassembled WGS sequence"/>
</dbReference>
<keyword evidence="2" id="KW-0472">Membrane</keyword>
<keyword evidence="2" id="KW-1133">Transmembrane helix</keyword>
<proteinExistence type="predicted"/>
<protein>
    <submittedName>
        <fullName evidence="3">Uncharacterized protein</fullName>
    </submittedName>
</protein>
<evidence type="ECO:0000256" key="2">
    <source>
        <dbReference type="SAM" id="Phobius"/>
    </source>
</evidence>
<evidence type="ECO:0000313" key="4">
    <source>
        <dbReference type="Proteomes" id="UP001492380"/>
    </source>
</evidence>
<sequence length="154" mass="17373">MNAETKNATMQYQESLELADQMKFWIFFLPLIVGAFLLAQAASDYLMGWTIKWKLRRYAMTVEPVLQSDNNSTHGSPQGYKQLPPPAYTVRWHQIENPVREDSQLPIYNRSGHEEQVHAPPNTPNGGAVLPDVPAYPLPTHTQSASRRNRAAGV</sequence>
<keyword evidence="4" id="KW-1185">Reference proteome</keyword>
<accession>A0ABR1Y9S3</accession>
<gene>
    <name evidence="3" type="ORF">HDK90DRAFT_538094</name>
</gene>
<feature type="region of interest" description="Disordered" evidence="1">
    <location>
        <begin position="114"/>
        <end position="154"/>
    </location>
</feature>
<reference evidence="3 4" key="1">
    <citation type="submission" date="2024-04" db="EMBL/GenBank/DDBJ databases">
        <title>Phyllosticta paracitricarpa is synonymous to the EU quarantine fungus P. citricarpa based on phylogenomic analyses.</title>
        <authorList>
            <consortium name="Lawrence Berkeley National Laboratory"/>
            <person name="Van Ingen-Buijs V.A."/>
            <person name="Van Westerhoven A.C."/>
            <person name="Haridas S."/>
            <person name="Skiadas P."/>
            <person name="Martin F."/>
            <person name="Groenewald J.Z."/>
            <person name="Crous P.W."/>
            <person name="Seidl M.F."/>
        </authorList>
    </citation>
    <scope>NUCLEOTIDE SEQUENCE [LARGE SCALE GENOMIC DNA]</scope>
    <source>
        <strain evidence="3 4">CBS 123374</strain>
    </source>
</reference>
<keyword evidence="2" id="KW-0812">Transmembrane</keyword>
<evidence type="ECO:0000313" key="3">
    <source>
        <dbReference type="EMBL" id="KAK8222637.1"/>
    </source>
</evidence>
<name>A0ABR1Y9S3_9PEZI</name>
<evidence type="ECO:0000256" key="1">
    <source>
        <dbReference type="SAM" id="MobiDB-lite"/>
    </source>
</evidence>
<feature type="transmembrane region" description="Helical" evidence="2">
    <location>
        <begin position="24"/>
        <end position="47"/>
    </location>
</feature>
<comment type="caution">
    <text evidence="3">The sequence shown here is derived from an EMBL/GenBank/DDBJ whole genome shotgun (WGS) entry which is preliminary data.</text>
</comment>